<evidence type="ECO:0000313" key="3">
    <source>
        <dbReference type="Proteomes" id="UP001219355"/>
    </source>
</evidence>
<protein>
    <submittedName>
        <fullName evidence="2">Uncharacterized protein</fullName>
    </submittedName>
</protein>
<dbReference type="PANTHER" id="PTHR40422">
    <property type="entry name" value="TRANSLATION MACHINERY-ASSOCIATED PROTEIN 17"/>
    <property type="match status" value="1"/>
</dbReference>
<evidence type="ECO:0000313" key="2">
    <source>
        <dbReference type="EMBL" id="WEW55674.1"/>
    </source>
</evidence>
<accession>A0AAF0DBZ1</accession>
<dbReference type="GO" id="GO:0030674">
    <property type="term" value="F:protein-macromolecule adaptor activity"/>
    <property type="evidence" value="ECO:0007669"/>
    <property type="project" value="TreeGrafter"/>
</dbReference>
<dbReference type="Proteomes" id="UP001219355">
    <property type="component" value="Chromosome 1"/>
</dbReference>
<evidence type="ECO:0000256" key="1">
    <source>
        <dbReference type="SAM" id="MobiDB-lite"/>
    </source>
</evidence>
<dbReference type="GO" id="GO:0070682">
    <property type="term" value="P:proteasome regulatory particle assembly"/>
    <property type="evidence" value="ECO:0007669"/>
    <property type="project" value="InterPro"/>
</dbReference>
<feature type="region of interest" description="Disordered" evidence="1">
    <location>
        <begin position="143"/>
        <end position="201"/>
    </location>
</feature>
<feature type="compositionally biased region" description="Polar residues" evidence="1">
    <location>
        <begin position="159"/>
        <end position="182"/>
    </location>
</feature>
<organism evidence="2 3">
    <name type="scientific">Emydomyces testavorans</name>
    <dbReference type="NCBI Taxonomy" id="2070801"/>
    <lineage>
        <taxon>Eukaryota</taxon>
        <taxon>Fungi</taxon>
        <taxon>Dikarya</taxon>
        <taxon>Ascomycota</taxon>
        <taxon>Pezizomycotina</taxon>
        <taxon>Eurotiomycetes</taxon>
        <taxon>Eurotiomycetidae</taxon>
        <taxon>Onygenales</taxon>
        <taxon>Nannizziopsiaceae</taxon>
        <taxon>Emydomyces</taxon>
    </lineage>
</organism>
<keyword evidence="3" id="KW-1185">Reference proteome</keyword>
<dbReference type="EMBL" id="CP120627">
    <property type="protein sequence ID" value="WEW55674.1"/>
    <property type="molecule type" value="Genomic_DNA"/>
</dbReference>
<dbReference type="AlphaFoldDB" id="A0AAF0DBZ1"/>
<dbReference type="PANTHER" id="PTHR40422:SF1">
    <property type="entry name" value="TRANSLATION MACHINERY-ASSOCIATED PROTEIN 17"/>
    <property type="match status" value="1"/>
</dbReference>
<sequence>MIEDSRPSVYSSVQNKKDNPYIHANMSAESLPITPTAFAAALKDLTIASLYAKVSELRNSVAHLQRSNTELKQYVESLPDGDQDCEQAVLENEEVIKRMSERIFLVKSEVETRGQQWIELNGTDHPDALIETEMMSVTEDVELPDAPVPRGDGELPQMRLSSENPSNQMERNAISRQRSTAPRTGGSGEQPDDEPEEGVYI</sequence>
<feature type="compositionally biased region" description="Acidic residues" evidence="1">
    <location>
        <begin position="190"/>
        <end position="201"/>
    </location>
</feature>
<reference evidence="2" key="1">
    <citation type="submission" date="2023-03" db="EMBL/GenBank/DDBJ databases">
        <title>Emydomyces testavorans Genome Sequence.</title>
        <authorList>
            <person name="Hoyer L."/>
        </authorList>
    </citation>
    <scope>NUCLEOTIDE SEQUENCE</scope>
    <source>
        <strain evidence="2">16-2883</strain>
    </source>
</reference>
<proteinExistence type="predicted"/>
<dbReference type="InterPro" id="IPR038966">
    <property type="entry name" value="TMA17"/>
</dbReference>
<gene>
    <name evidence="2" type="ORF">PRK78_001107</name>
</gene>
<name>A0AAF0DBZ1_9EURO</name>